<dbReference type="GO" id="GO:0006364">
    <property type="term" value="P:rRNA processing"/>
    <property type="evidence" value="ECO:0007669"/>
    <property type="project" value="UniProtKB-UniRule"/>
</dbReference>
<dbReference type="OrthoDB" id="9788191at2"/>
<protein>
    <recommendedName>
        <fullName evidence="5">Ribosome maturation factor RimM</fullName>
    </recommendedName>
</protein>
<keyword evidence="4 5" id="KW-0143">Chaperone</keyword>
<dbReference type="Gene3D" id="2.40.30.60">
    <property type="entry name" value="RimM"/>
    <property type="match status" value="1"/>
</dbReference>
<comment type="caution">
    <text evidence="8">The sequence shown here is derived from an EMBL/GenBank/DDBJ whole genome shotgun (WGS) entry which is preliminary data.</text>
</comment>
<keyword evidence="3 5" id="KW-0698">rRNA processing</keyword>
<dbReference type="SUPFAM" id="SSF50447">
    <property type="entry name" value="Translation proteins"/>
    <property type="match status" value="1"/>
</dbReference>
<evidence type="ECO:0000313" key="8">
    <source>
        <dbReference type="EMBL" id="MXO90512.1"/>
    </source>
</evidence>
<comment type="function">
    <text evidence="5">An accessory protein needed during the final step in the assembly of 30S ribosomal subunit, possibly for assembly of the head region. Essential for efficient processing of 16S rRNA. May be needed both before and after RbfA during the maturation of 16S rRNA. It has affinity for free ribosomal 30S subunits but not for 70S ribosomes.</text>
</comment>
<evidence type="ECO:0000256" key="5">
    <source>
        <dbReference type="HAMAP-Rule" id="MF_00014"/>
    </source>
</evidence>
<feature type="domain" description="Ribosome maturation factor RimM PRC barrel" evidence="7">
    <location>
        <begin position="97"/>
        <end position="157"/>
    </location>
</feature>
<dbReference type="Pfam" id="PF01782">
    <property type="entry name" value="RimM"/>
    <property type="match status" value="1"/>
</dbReference>
<dbReference type="NCBIfam" id="TIGR02273">
    <property type="entry name" value="16S_RimM"/>
    <property type="match status" value="1"/>
</dbReference>
<dbReference type="Pfam" id="PF24986">
    <property type="entry name" value="PRC_RimM"/>
    <property type="match status" value="1"/>
</dbReference>
<proteinExistence type="inferred from homology"/>
<dbReference type="InterPro" id="IPR056792">
    <property type="entry name" value="PRC_RimM"/>
</dbReference>
<dbReference type="InterPro" id="IPR009000">
    <property type="entry name" value="Transl_B-barrel_sf"/>
</dbReference>
<feature type="domain" description="RimM N-terminal" evidence="6">
    <location>
        <begin position="9"/>
        <end position="84"/>
    </location>
</feature>
<dbReference type="PANTHER" id="PTHR33692:SF1">
    <property type="entry name" value="RIBOSOME MATURATION FACTOR RIMM"/>
    <property type="match status" value="1"/>
</dbReference>
<sequence>MSQDQPVTLAAISGAHGVTGEVRLKLFGEGIAALKQHKAFNDGTLTLKKIRDDNKGGAIARFAEVTDRNAAEALRSTVLTIARDALPELGEGEYYHADLLGLAAVSDGGEELGTVCAVENFGAQDVIEIEKPNGKKFMIPMTKQAVIEWDEKRLVVNADFAEI</sequence>
<dbReference type="AlphaFoldDB" id="A0A844ZT79"/>
<keyword evidence="1 5" id="KW-0963">Cytoplasm</keyword>
<evidence type="ECO:0000256" key="2">
    <source>
        <dbReference type="ARBA" id="ARBA00022517"/>
    </source>
</evidence>
<dbReference type="GO" id="GO:0005737">
    <property type="term" value="C:cytoplasm"/>
    <property type="evidence" value="ECO:0007669"/>
    <property type="project" value="UniProtKB-SubCell"/>
</dbReference>
<dbReference type="InterPro" id="IPR002676">
    <property type="entry name" value="RimM_N"/>
</dbReference>
<dbReference type="PANTHER" id="PTHR33692">
    <property type="entry name" value="RIBOSOME MATURATION FACTOR RIMM"/>
    <property type="match status" value="1"/>
</dbReference>
<name>A0A844ZT79_9SPHN</name>
<dbReference type="InterPro" id="IPR011033">
    <property type="entry name" value="PRC_barrel-like_sf"/>
</dbReference>
<organism evidence="8 9">
    <name type="scientific">Pontixanthobacter aquaemixtae</name>
    <dbReference type="NCBI Taxonomy" id="1958940"/>
    <lineage>
        <taxon>Bacteria</taxon>
        <taxon>Pseudomonadati</taxon>
        <taxon>Pseudomonadota</taxon>
        <taxon>Alphaproteobacteria</taxon>
        <taxon>Sphingomonadales</taxon>
        <taxon>Erythrobacteraceae</taxon>
        <taxon>Pontixanthobacter</taxon>
    </lineage>
</organism>
<evidence type="ECO:0000256" key="1">
    <source>
        <dbReference type="ARBA" id="ARBA00022490"/>
    </source>
</evidence>
<accession>A0A844ZT79</accession>
<dbReference type="GO" id="GO:0042274">
    <property type="term" value="P:ribosomal small subunit biogenesis"/>
    <property type="evidence" value="ECO:0007669"/>
    <property type="project" value="UniProtKB-UniRule"/>
</dbReference>
<comment type="similarity">
    <text evidence="5">Belongs to the RimM family.</text>
</comment>
<dbReference type="SUPFAM" id="SSF50346">
    <property type="entry name" value="PRC-barrel domain"/>
    <property type="match status" value="1"/>
</dbReference>
<reference evidence="8 9" key="1">
    <citation type="submission" date="2019-12" db="EMBL/GenBank/DDBJ databases">
        <title>Genomic-based taxomic classification of the family Erythrobacteraceae.</title>
        <authorList>
            <person name="Xu L."/>
        </authorList>
    </citation>
    <scope>NUCLEOTIDE SEQUENCE [LARGE SCALE GENOMIC DNA]</scope>
    <source>
        <strain evidence="8 9">KCTC 52763</strain>
    </source>
</reference>
<dbReference type="EMBL" id="WTYX01000001">
    <property type="protein sequence ID" value="MXO90512.1"/>
    <property type="molecule type" value="Genomic_DNA"/>
</dbReference>
<dbReference type="Gene3D" id="2.30.30.240">
    <property type="entry name" value="PRC-barrel domain"/>
    <property type="match status" value="1"/>
</dbReference>
<dbReference type="GO" id="GO:0043022">
    <property type="term" value="F:ribosome binding"/>
    <property type="evidence" value="ECO:0007669"/>
    <property type="project" value="InterPro"/>
</dbReference>
<dbReference type="InterPro" id="IPR011961">
    <property type="entry name" value="RimM"/>
</dbReference>
<evidence type="ECO:0000313" key="9">
    <source>
        <dbReference type="Proteomes" id="UP000442714"/>
    </source>
</evidence>
<dbReference type="RefSeq" id="WP_160603961.1">
    <property type="nucleotide sequence ID" value="NZ_WTYX01000001.1"/>
</dbReference>
<gene>
    <name evidence="5 8" type="primary">rimM</name>
    <name evidence="8" type="ORF">GRI41_06735</name>
</gene>
<dbReference type="InterPro" id="IPR036976">
    <property type="entry name" value="RimM_N_sf"/>
</dbReference>
<keyword evidence="9" id="KW-1185">Reference proteome</keyword>
<dbReference type="GO" id="GO:0005840">
    <property type="term" value="C:ribosome"/>
    <property type="evidence" value="ECO:0007669"/>
    <property type="project" value="InterPro"/>
</dbReference>
<keyword evidence="2 5" id="KW-0690">Ribosome biogenesis</keyword>
<dbReference type="Proteomes" id="UP000442714">
    <property type="component" value="Unassembled WGS sequence"/>
</dbReference>
<evidence type="ECO:0000256" key="4">
    <source>
        <dbReference type="ARBA" id="ARBA00023186"/>
    </source>
</evidence>
<comment type="subunit">
    <text evidence="5">Binds ribosomal protein uS19.</text>
</comment>
<dbReference type="HAMAP" id="MF_00014">
    <property type="entry name" value="Ribosome_mat_RimM"/>
    <property type="match status" value="1"/>
</dbReference>
<evidence type="ECO:0000259" key="6">
    <source>
        <dbReference type="Pfam" id="PF01782"/>
    </source>
</evidence>
<comment type="subcellular location">
    <subcellularLocation>
        <location evidence="5">Cytoplasm</location>
    </subcellularLocation>
</comment>
<evidence type="ECO:0000259" key="7">
    <source>
        <dbReference type="Pfam" id="PF24986"/>
    </source>
</evidence>
<evidence type="ECO:0000256" key="3">
    <source>
        <dbReference type="ARBA" id="ARBA00022552"/>
    </source>
</evidence>
<comment type="domain">
    <text evidence="5">The PRC barrel domain binds ribosomal protein uS19.</text>
</comment>